<gene>
    <name evidence="3" type="ORF">CUJ84_Chr002992</name>
</gene>
<name>A0A2K9Z514_RHILE</name>
<dbReference type="SUPFAM" id="SSF81324">
    <property type="entry name" value="Voltage-gated potassium channels"/>
    <property type="match status" value="1"/>
</dbReference>
<dbReference type="Pfam" id="PF07885">
    <property type="entry name" value="Ion_trans_2"/>
    <property type="match status" value="1"/>
</dbReference>
<reference evidence="3 4" key="1">
    <citation type="submission" date="2017-11" db="EMBL/GenBank/DDBJ databases">
        <title>Complete genome of Rhizobium leguminosarum Norway, an ineffective micro-symbiont.</title>
        <authorList>
            <person name="Hoffrichter A."/>
            <person name="Liang J."/>
            <person name="Brachmann A."/>
            <person name="Marin M."/>
        </authorList>
    </citation>
    <scope>NUCLEOTIDE SEQUENCE [LARGE SCALE GENOMIC DNA]</scope>
    <source>
        <strain evidence="3 4">Norway</strain>
    </source>
</reference>
<accession>A0A2K9Z514</accession>
<evidence type="ECO:0000256" key="1">
    <source>
        <dbReference type="SAM" id="Phobius"/>
    </source>
</evidence>
<dbReference type="EMBL" id="CP025012">
    <property type="protein sequence ID" value="AUW43337.1"/>
    <property type="molecule type" value="Genomic_DNA"/>
</dbReference>
<protein>
    <submittedName>
        <fullName evidence="3">Ion channel</fullName>
    </submittedName>
</protein>
<sequence>MITVIGLGLLAMSICLALQALASVLAARYFAHARTQPIGRKPWRRIFLQFSILMIVLMLGNIFQVVFWALLYRALGAFEDFETAMYFSGVTFTSLGYGDVVLDGRIRLLGPLQAANGLMMFGITTALFFSAIQHATGKLTATNRTAHEP</sequence>
<evidence type="ECO:0000259" key="2">
    <source>
        <dbReference type="Pfam" id="PF07885"/>
    </source>
</evidence>
<proteinExistence type="predicted"/>
<dbReference type="Proteomes" id="UP000238523">
    <property type="component" value="Chromosome"/>
</dbReference>
<feature type="domain" description="Potassium channel" evidence="2">
    <location>
        <begin position="65"/>
        <end position="133"/>
    </location>
</feature>
<evidence type="ECO:0000313" key="4">
    <source>
        <dbReference type="Proteomes" id="UP000238523"/>
    </source>
</evidence>
<keyword evidence="1" id="KW-0472">Membrane</keyword>
<feature type="transmembrane region" description="Helical" evidence="1">
    <location>
        <begin position="84"/>
        <end position="102"/>
    </location>
</feature>
<keyword evidence="1" id="KW-1133">Transmembrane helix</keyword>
<feature type="transmembrane region" description="Helical" evidence="1">
    <location>
        <begin position="114"/>
        <end position="132"/>
    </location>
</feature>
<dbReference type="Gene3D" id="1.10.287.70">
    <property type="match status" value="1"/>
</dbReference>
<dbReference type="InterPro" id="IPR013099">
    <property type="entry name" value="K_chnl_dom"/>
</dbReference>
<organism evidence="3 4">
    <name type="scientific">Rhizobium leguminosarum</name>
    <dbReference type="NCBI Taxonomy" id="384"/>
    <lineage>
        <taxon>Bacteria</taxon>
        <taxon>Pseudomonadati</taxon>
        <taxon>Pseudomonadota</taxon>
        <taxon>Alphaproteobacteria</taxon>
        <taxon>Hyphomicrobiales</taxon>
        <taxon>Rhizobiaceae</taxon>
        <taxon>Rhizobium/Agrobacterium group</taxon>
        <taxon>Rhizobium</taxon>
    </lineage>
</organism>
<evidence type="ECO:0000313" key="3">
    <source>
        <dbReference type="EMBL" id="AUW43337.1"/>
    </source>
</evidence>
<feature type="transmembrane region" description="Helical" evidence="1">
    <location>
        <begin position="50"/>
        <end position="72"/>
    </location>
</feature>
<dbReference type="RefSeq" id="WP_105006666.1">
    <property type="nucleotide sequence ID" value="NZ_CP025012.1"/>
</dbReference>
<keyword evidence="1" id="KW-0812">Transmembrane</keyword>
<dbReference type="AlphaFoldDB" id="A0A2K9Z514"/>